<dbReference type="Proteomes" id="UP001162131">
    <property type="component" value="Unassembled WGS sequence"/>
</dbReference>
<name>A0AAU9IXS3_9CILI</name>
<sequence>MTDLICVESACGKPAEFECNCLVIKTFWCCSHLVTHLSSSNGEHNLKPITKNPNISTETTSDHPNEHDLSYPCDYPNMRPHMPSNLNSCKPLFETYFERPPEPFIADYTGYNGQFYKYPFIEDHKESNPNIELTLVLINEQISAIKNIKNKFPKIYLESSYCSIVLKNSLKSIEQYYEILDEVKNDVESSVWNSDSPFSLIDIINIAEHIQIEIEFLEKLNEIYY</sequence>
<reference evidence="2" key="1">
    <citation type="submission" date="2021-09" db="EMBL/GenBank/DDBJ databases">
        <authorList>
            <consortium name="AG Swart"/>
            <person name="Singh M."/>
            <person name="Singh A."/>
            <person name="Seah K."/>
            <person name="Emmerich C."/>
        </authorList>
    </citation>
    <scope>NUCLEOTIDE SEQUENCE</scope>
    <source>
        <strain evidence="2">ATCC30299</strain>
    </source>
</reference>
<dbReference type="EMBL" id="CAJZBQ010000015">
    <property type="protein sequence ID" value="CAG9316065.1"/>
    <property type="molecule type" value="Genomic_DNA"/>
</dbReference>
<evidence type="ECO:0000313" key="2">
    <source>
        <dbReference type="EMBL" id="CAG9316065.1"/>
    </source>
</evidence>
<comment type="caution">
    <text evidence="2">The sequence shown here is derived from an EMBL/GenBank/DDBJ whole genome shotgun (WGS) entry which is preliminary data.</text>
</comment>
<dbReference type="AlphaFoldDB" id="A0AAU9IXS3"/>
<evidence type="ECO:0000313" key="3">
    <source>
        <dbReference type="Proteomes" id="UP001162131"/>
    </source>
</evidence>
<organism evidence="2 3">
    <name type="scientific">Blepharisma stoltei</name>
    <dbReference type="NCBI Taxonomy" id="1481888"/>
    <lineage>
        <taxon>Eukaryota</taxon>
        <taxon>Sar</taxon>
        <taxon>Alveolata</taxon>
        <taxon>Ciliophora</taxon>
        <taxon>Postciliodesmatophora</taxon>
        <taxon>Heterotrichea</taxon>
        <taxon>Heterotrichida</taxon>
        <taxon>Blepharismidae</taxon>
        <taxon>Blepharisma</taxon>
    </lineage>
</organism>
<protein>
    <submittedName>
        <fullName evidence="2">Uncharacterized protein</fullName>
    </submittedName>
</protein>
<accession>A0AAU9IXS3</accession>
<proteinExistence type="predicted"/>
<keyword evidence="3" id="KW-1185">Reference proteome</keyword>
<feature type="region of interest" description="Disordered" evidence="1">
    <location>
        <begin position="45"/>
        <end position="66"/>
    </location>
</feature>
<gene>
    <name evidence="2" type="ORF">BSTOLATCC_MIC15508</name>
</gene>
<evidence type="ECO:0000256" key="1">
    <source>
        <dbReference type="SAM" id="MobiDB-lite"/>
    </source>
</evidence>